<dbReference type="EMBL" id="DS469599">
    <property type="protein sequence ID" value="EDO39916.1"/>
    <property type="molecule type" value="Genomic_DNA"/>
</dbReference>
<accession>A7S8R5</accession>
<dbReference type="HOGENOM" id="CLU_1397873_0_0_1"/>
<reference evidence="1 2" key="1">
    <citation type="journal article" date="2007" name="Science">
        <title>Sea anemone genome reveals ancestral eumetazoan gene repertoire and genomic organization.</title>
        <authorList>
            <person name="Putnam N.H."/>
            <person name="Srivastava M."/>
            <person name="Hellsten U."/>
            <person name="Dirks B."/>
            <person name="Chapman J."/>
            <person name="Salamov A."/>
            <person name="Terry A."/>
            <person name="Shapiro H."/>
            <person name="Lindquist E."/>
            <person name="Kapitonov V.V."/>
            <person name="Jurka J."/>
            <person name="Genikhovich G."/>
            <person name="Grigoriev I.V."/>
            <person name="Lucas S.M."/>
            <person name="Steele R.E."/>
            <person name="Finnerty J.R."/>
            <person name="Technau U."/>
            <person name="Martindale M.Q."/>
            <person name="Rokhsar D.S."/>
        </authorList>
    </citation>
    <scope>NUCLEOTIDE SEQUENCE [LARGE SCALE GENOMIC DNA]</scope>
    <source>
        <strain evidence="2">CH2 X CH6</strain>
    </source>
</reference>
<dbReference type="InParanoid" id="A7S8R5"/>
<protein>
    <submittedName>
        <fullName evidence="1">Uncharacterized protein</fullName>
    </submittedName>
</protein>
<proteinExistence type="predicted"/>
<gene>
    <name evidence="1" type="ORF">NEMVEDRAFT_v1g243620</name>
</gene>
<organism evidence="1 2">
    <name type="scientific">Nematostella vectensis</name>
    <name type="common">Starlet sea anemone</name>
    <dbReference type="NCBI Taxonomy" id="45351"/>
    <lineage>
        <taxon>Eukaryota</taxon>
        <taxon>Metazoa</taxon>
        <taxon>Cnidaria</taxon>
        <taxon>Anthozoa</taxon>
        <taxon>Hexacorallia</taxon>
        <taxon>Actiniaria</taxon>
        <taxon>Edwardsiidae</taxon>
        <taxon>Nematostella</taxon>
    </lineage>
</organism>
<evidence type="ECO:0000313" key="2">
    <source>
        <dbReference type="Proteomes" id="UP000001593"/>
    </source>
</evidence>
<dbReference type="AlphaFoldDB" id="A7S8R5"/>
<sequence length="195" mass="22659">MTLDDNEPFEKSDDLLSFHYTRDEKVKFCLCLCYTKLLSFDILIPSRQLGSRLLLRSVPKAETPPPEMEEEQRIMVDYLSKALIVNEEGCVDLSCDYPLPDGFDQAYWRRSVRSTYPFNIGGESFEVMISKEEAWDHGKFENKADIHVHCNFWDEKLKEGDWEPEEIASKLPSFLSFVRDVQRNFSLGDEQDGAI</sequence>
<name>A7S8R5_NEMVE</name>
<dbReference type="PhylomeDB" id="A7S8R5"/>
<dbReference type="Proteomes" id="UP000001593">
    <property type="component" value="Unassembled WGS sequence"/>
</dbReference>
<keyword evidence="2" id="KW-1185">Reference proteome</keyword>
<evidence type="ECO:0000313" key="1">
    <source>
        <dbReference type="EMBL" id="EDO39916.1"/>
    </source>
</evidence>